<dbReference type="RefSeq" id="XP_060363434.1">
    <property type="nucleotide sequence ID" value="XM_060508569.1"/>
</dbReference>
<protein>
    <submittedName>
        <fullName evidence="1">Uncharacterized protein</fullName>
    </submittedName>
</protein>
<dbReference type="GeneID" id="85392468"/>
<accession>A0AAD8UKH7</accession>
<keyword evidence="2" id="KW-1185">Reference proteome</keyword>
<dbReference type="Proteomes" id="UP001244207">
    <property type="component" value="Unassembled WGS sequence"/>
</dbReference>
<dbReference type="AlphaFoldDB" id="A0AAD8UKH7"/>
<name>A0AAD8UKH7_GLOAC</name>
<comment type="caution">
    <text evidence="1">The sequence shown here is derived from an EMBL/GenBank/DDBJ whole genome shotgun (WGS) entry which is preliminary data.</text>
</comment>
<organism evidence="1 2">
    <name type="scientific">Glomerella acutata</name>
    <name type="common">Colletotrichum acutatum</name>
    <dbReference type="NCBI Taxonomy" id="27357"/>
    <lineage>
        <taxon>Eukaryota</taxon>
        <taxon>Fungi</taxon>
        <taxon>Dikarya</taxon>
        <taxon>Ascomycota</taxon>
        <taxon>Pezizomycotina</taxon>
        <taxon>Sordariomycetes</taxon>
        <taxon>Hypocreomycetidae</taxon>
        <taxon>Glomerellales</taxon>
        <taxon>Glomerellaceae</taxon>
        <taxon>Colletotrichum</taxon>
        <taxon>Colletotrichum acutatum species complex</taxon>
    </lineage>
</organism>
<gene>
    <name evidence="1" type="ORF">BDZ83DRAFT_626524</name>
</gene>
<sequence>MTQVHIIFLSGYIIYSCKAEINQQWQEDFAKIKSWYYLLLYTNGKFPHLEVYT</sequence>
<evidence type="ECO:0000313" key="2">
    <source>
        <dbReference type="Proteomes" id="UP001244207"/>
    </source>
</evidence>
<evidence type="ECO:0000313" key="1">
    <source>
        <dbReference type="EMBL" id="KAK1723379.1"/>
    </source>
</evidence>
<reference evidence="1" key="1">
    <citation type="submission" date="2021-12" db="EMBL/GenBank/DDBJ databases">
        <title>Comparative genomics, transcriptomics and evolutionary studies reveal genomic signatures of adaptation to plant cell wall in hemibiotrophic fungi.</title>
        <authorList>
            <consortium name="DOE Joint Genome Institute"/>
            <person name="Baroncelli R."/>
            <person name="Diaz J.F."/>
            <person name="Benocci T."/>
            <person name="Peng M."/>
            <person name="Battaglia E."/>
            <person name="Haridas S."/>
            <person name="Andreopoulos W."/>
            <person name="Labutti K."/>
            <person name="Pangilinan J."/>
            <person name="Floch G.L."/>
            <person name="Makela M.R."/>
            <person name="Henrissat B."/>
            <person name="Grigoriev I.V."/>
            <person name="Crouch J.A."/>
            <person name="De Vries R.P."/>
            <person name="Sukno S.A."/>
            <person name="Thon M.R."/>
        </authorList>
    </citation>
    <scope>NUCLEOTIDE SEQUENCE</scope>
    <source>
        <strain evidence="1">CBS 112980</strain>
    </source>
</reference>
<proteinExistence type="predicted"/>
<dbReference type="EMBL" id="JAHMHS010000066">
    <property type="protein sequence ID" value="KAK1723379.1"/>
    <property type="molecule type" value="Genomic_DNA"/>
</dbReference>